<feature type="non-terminal residue" evidence="2">
    <location>
        <position position="1"/>
    </location>
</feature>
<dbReference type="Proteomes" id="UP000033423">
    <property type="component" value="Unassembled WGS sequence"/>
</dbReference>
<evidence type="ECO:0000313" key="3">
    <source>
        <dbReference type="Proteomes" id="UP000033423"/>
    </source>
</evidence>
<evidence type="ECO:0000313" key="2">
    <source>
        <dbReference type="EMBL" id="KJU84149.1"/>
    </source>
</evidence>
<accession>A0A0F3GQ83</accession>
<protein>
    <submittedName>
        <fullName evidence="2">Uncharacterized protein</fullName>
    </submittedName>
</protein>
<keyword evidence="1" id="KW-0175">Coiled coil</keyword>
<reference evidence="2 3" key="1">
    <citation type="submission" date="2015-02" db="EMBL/GenBank/DDBJ databases">
        <title>Single-cell genomics of uncultivated deep-branching MTB reveals a conserved set of magnetosome genes.</title>
        <authorList>
            <person name="Kolinko S."/>
            <person name="Richter M."/>
            <person name="Glockner F.O."/>
            <person name="Brachmann A."/>
            <person name="Schuler D."/>
        </authorList>
    </citation>
    <scope>NUCLEOTIDE SEQUENCE [LARGE SCALE GENOMIC DNA]</scope>
    <source>
        <strain evidence="2">TM-1</strain>
    </source>
</reference>
<keyword evidence="3" id="KW-1185">Reference proteome</keyword>
<evidence type="ECO:0000256" key="1">
    <source>
        <dbReference type="SAM" id="Coils"/>
    </source>
</evidence>
<comment type="caution">
    <text evidence="2">The sequence shown here is derived from an EMBL/GenBank/DDBJ whole genome shotgun (WGS) entry which is preliminary data.</text>
</comment>
<gene>
    <name evidence="2" type="ORF">MBAV_003657</name>
</gene>
<sequence>KMIGNLMREAQKLQEKMTRLQEDARQTTASANSRSPPIGRPYAMRVTVTSLA</sequence>
<proteinExistence type="predicted"/>
<dbReference type="EMBL" id="LACI01001596">
    <property type="protein sequence ID" value="KJU84149.1"/>
    <property type="molecule type" value="Genomic_DNA"/>
</dbReference>
<organism evidence="2 3">
    <name type="scientific">Candidatus Magnetobacterium bavaricum</name>
    <dbReference type="NCBI Taxonomy" id="29290"/>
    <lineage>
        <taxon>Bacteria</taxon>
        <taxon>Pseudomonadati</taxon>
        <taxon>Nitrospirota</taxon>
        <taxon>Thermodesulfovibrionia</taxon>
        <taxon>Thermodesulfovibrionales</taxon>
        <taxon>Candidatus Magnetobacteriaceae</taxon>
        <taxon>Candidatus Magnetobacterium</taxon>
    </lineage>
</organism>
<feature type="coiled-coil region" evidence="1">
    <location>
        <begin position="3"/>
        <end position="30"/>
    </location>
</feature>
<dbReference type="SUPFAM" id="SSF82607">
    <property type="entry name" value="YbaB-like"/>
    <property type="match status" value="1"/>
</dbReference>
<dbReference type="InterPro" id="IPR036894">
    <property type="entry name" value="YbaB-like_sf"/>
</dbReference>
<name>A0A0F3GQ83_9BACT</name>
<dbReference type="AlphaFoldDB" id="A0A0F3GQ83"/>